<evidence type="ECO:0000256" key="1">
    <source>
        <dbReference type="SAM" id="MobiDB-lite"/>
    </source>
</evidence>
<name>A0AAV9W6X7_9PEZI</name>
<sequence>MTATRRSHYTSQTPVSSGAHAIPASPVETEHLSFEFWYTRIFGYYNYMDHVSIDNLSTGLRKVIIEYSESDPSVFEELLKTPFGWIENNIVAFYEPLSSTLVYKRQKYGASVGRAYGLVCGLQETSKFFSTPTGILDN</sequence>
<organism evidence="2 3">
    <name type="scientific">Arthrobotrys musiformis</name>
    <dbReference type="NCBI Taxonomy" id="47236"/>
    <lineage>
        <taxon>Eukaryota</taxon>
        <taxon>Fungi</taxon>
        <taxon>Dikarya</taxon>
        <taxon>Ascomycota</taxon>
        <taxon>Pezizomycotina</taxon>
        <taxon>Orbiliomycetes</taxon>
        <taxon>Orbiliales</taxon>
        <taxon>Orbiliaceae</taxon>
        <taxon>Arthrobotrys</taxon>
    </lineage>
</organism>
<evidence type="ECO:0000313" key="3">
    <source>
        <dbReference type="Proteomes" id="UP001370758"/>
    </source>
</evidence>
<feature type="region of interest" description="Disordered" evidence="1">
    <location>
        <begin position="1"/>
        <end position="21"/>
    </location>
</feature>
<reference evidence="2 3" key="1">
    <citation type="submission" date="2023-08" db="EMBL/GenBank/DDBJ databases">
        <authorList>
            <person name="Palmer J.M."/>
        </authorList>
    </citation>
    <scope>NUCLEOTIDE SEQUENCE [LARGE SCALE GENOMIC DNA]</scope>
    <source>
        <strain evidence="2 3">TWF481</strain>
    </source>
</reference>
<proteinExistence type="predicted"/>
<dbReference type="AlphaFoldDB" id="A0AAV9W6X7"/>
<evidence type="ECO:0000313" key="2">
    <source>
        <dbReference type="EMBL" id="KAK6503358.1"/>
    </source>
</evidence>
<protein>
    <submittedName>
        <fullName evidence="2">Uncharacterized protein</fullName>
    </submittedName>
</protein>
<accession>A0AAV9W6X7</accession>
<dbReference type="Proteomes" id="UP001370758">
    <property type="component" value="Unassembled WGS sequence"/>
</dbReference>
<comment type="caution">
    <text evidence="2">The sequence shown here is derived from an EMBL/GenBank/DDBJ whole genome shotgun (WGS) entry which is preliminary data.</text>
</comment>
<dbReference type="EMBL" id="JAVHJL010000005">
    <property type="protein sequence ID" value="KAK6503358.1"/>
    <property type="molecule type" value="Genomic_DNA"/>
</dbReference>
<gene>
    <name evidence="2" type="ORF">TWF481_008379</name>
</gene>
<keyword evidence="3" id="KW-1185">Reference proteome</keyword>